<comment type="caution">
    <text evidence="2">The sequence shown here is derived from an EMBL/GenBank/DDBJ whole genome shotgun (WGS) entry which is preliminary data.</text>
</comment>
<accession>A0AAN6IW15</accession>
<keyword evidence="1" id="KW-0812">Transmembrane</keyword>
<dbReference type="Proteomes" id="UP001161757">
    <property type="component" value="Unassembled WGS sequence"/>
</dbReference>
<name>A0AAN6IW15_EXODE</name>
<feature type="transmembrane region" description="Helical" evidence="1">
    <location>
        <begin position="18"/>
        <end position="41"/>
    </location>
</feature>
<feature type="transmembrane region" description="Helical" evidence="1">
    <location>
        <begin position="61"/>
        <end position="83"/>
    </location>
</feature>
<reference evidence="2" key="1">
    <citation type="submission" date="2023-01" db="EMBL/GenBank/DDBJ databases">
        <title>Exophiala dermititidis isolated from Cystic Fibrosis Patient.</title>
        <authorList>
            <person name="Kurbessoian T."/>
            <person name="Crocker A."/>
            <person name="Murante D."/>
            <person name="Hogan D.A."/>
            <person name="Stajich J.E."/>
        </authorList>
    </citation>
    <scope>NUCLEOTIDE SEQUENCE</scope>
    <source>
        <strain evidence="2">Ex8</strain>
    </source>
</reference>
<evidence type="ECO:0000256" key="1">
    <source>
        <dbReference type="SAM" id="Phobius"/>
    </source>
</evidence>
<keyword evidence="1" id="KW-0472">Membrane</keyword>
<proteinExistence type="predicted"/>
<organism evidence="2 3">
    <name type="scientific">Exophiala dermatitidis</name>
    <name type="common">Black yeast-like fungus</name>
    <name type="synonym">Wangiella dermatitidis</name>
    <dbReference type="NCBI Taxonomy" id="5970"/>
    <lineage>
        <taxon>Eukaryota</taxon>
        <taxon>Fungi</taxon>
        <taxon>Dikarya</taxon>
        <taxon>Ascomycota</taxon>
        <taxon>Pezizomycotina</taxon>
        <taxon>Eurotiomycetes</taxon>
        <taxon>Chaetothyriomycetidae</taxon>
        <taxon>Chaetothyriales</taxon>
        <taxon>Herpotrichiellaceae</taxon>
        <taxon>Exophiala</taxon>
    </lineage>
</organism>
<sequence length="97" mass="11165">MASLFWNSCELILENRTILYLMILCNPILILHLINGLLSFLRPSVLSDPAFDTWIEPHLDMHAHDEACKVFTILVVMLQLVLYRKELLNEKRDDGGG</sequence>
<evidence type="ECO:0000313" key="2">
    <source>
        <dbReference type="EMBL" id="KAJ8989311.1"/>
    </source>
</evidence>
<evidence type="ECO:0000313" key="3">
    <source>
        <dbReference type="Proteomes" id="UP001161757"/>
    </source>
</evidence>
<protein>
    <submittedName>
        <fullName evidence="2">Uncharacterized protein</fullName>
    </submittedName>
</protein>
<keyword evidence="1" id="KW-1133">Transmembrane helix</keyword>
<dbReference type="EMBL" id="JAJGCB010000014">
    <property type="protein sequence ID" value="KAJ8989311.1"/>
    <property type="molecule type" value="Genomic_DNA"/>
</dbReference>
<dbReference type="AlphaFoldDB" id="A0AAN6IW15"/>
<gene>
    <name evidence="2" type="ORF">HRR80_006552</name>
</gene>